<evidence type="ECO:0000313" key="2">
    <source>
        <dbReference type="EMBL" id="MCW1923780.1"/>
    </source>
</evidence>
<sequence length="351" mass="37853">MSHASWLIRIPDVFAPFAPQILAGLGATPRKMLGGDYHLVELADPAVLSESERALFTSWNLPVEHGWPCCPQKMDGFVEKAAQGILKKFGDRGAQALFTGPLLPGAPHPFYKHLATNLRGRVLQLFPSLPVAEVEAQDPSAPTLFCLVGKEGLFCGMRSPREANGFYPGGTKFIRQAAAISRAGAKIAEALHYLKLHQPDLPAGAHWLELGASPGGMTAELLDRGFRVTAVDKAALDPRLDRAPGLTFIRGDVDTFNFKSDGEFDALLCDMNGDPRVSLRQVVRLSAGLKAGGLIVFTLKAAGADTPEDMLALIRAAEAYAVASGLTLIAKTHLTYNRQEFTLFFERAPGH</sequence>
<gene>
    <name evidence="2" type="ORF">OKA05_14530</name>
</gene>
<evidence type="ECO:0000313" key="3">
    <source>
        <dbReference type="Proteomes" id="UP001320876"/>
    </source>
</evidence>
<name>A0ABT3GJW5_9BACT</name>
<dbReference type="SUPFAM" id="SSF53335">
    <property type="entry name" value="S-adenosyl-L-methionine-dependent methyltransferases"/>
    <property type="match status" value="1"/>
</dbReference>
<accession>A0ABT3GJW5</accession>
<dbReference type="Proteomes" id="UP001320876">
    <property type="component" value="Unassembled WGS sequence"/>
</dbReference>
<dbReference type="Gene3D" id="3.40.50.150">
    <property type="entry name" value="Vaccinia Virus protein VP39"/>
    <property type="match status" value="1"/>
</dbReference>
<comment type="caution">
    <text evidence="2">The sequence shown here is derived from an EMBL/GenBank/DDBJ whole genome shotgun (WGS) entry which is preliminary data.</text>
</comment>
<dbReference type="PANTHER" id="PTHR37524:SF2">
    <property type="entry name" value="RIBOSOMAL RNA METHYLTRANSFERASE FTSJ DOMAIN-CONTAINING PROTEIN"/>
    <property type="match status" value="1"/>
</dbReference>
<dbReference type="Pfam" id="PF01728">
    <property type="entry name" value="FtsJ"/>
    <property type="match status" value="1"/>
</dbReference>
<reference evidence="2 3" key="1">
    <citation type="submission" date="2022-10" db="EMBL/GenBank/DDBJ databases">
        <title>Luteolibacter arcticus strain CCTCC AB 2014275, whole genome shotgun sequencing project.</title>
        <authorList>
            <person name="Zhao G."/>
            <person name="Shen L."/>
        </authorList>
    </citation>
    <scope>NUCLEOTIDE SEQUENCE [LARGE SCALE GENOMIC DNA]</scope>
    <source>
        <strain evidence="2 3">CCTCC AB 2014275</strain>
    </source>
</reference>
<protein>
    <recommendedName>
        <fullName evidence="1">Ribosomal RNA methyltransferase FtsJ domain-containing protein</fullName>
    </recommendedName>
</protein>
<feature type="domain" description="Ribosomal RNA methyltransferase FtsJ" evidence="1">
    <location>
        <begin position="180"/>
        <end position="282"/>
    </location>
</feature>
<dbReference type="EMBL" id="JAPDDT010000005">
    <property type="protein sequence ID" value="MCW1923780.1"/>
    <property type="molecule type" value="Genomic_DNA"/>
</dbReference>
<proteinExistence type="predicted"/>
<dbReference type="PANTHER" id="PTHR37524">
    <property type="entry name" value="RIBOSOMAL RNA LARGE SUBUNIT METHYLTRANSFERASE M"/>
    <property type="match status" value="1"/>
</dbReference>
<dbReference type="RefSeq" id="WP_264487888.1">
    <property type="nucleotide sequence ID" value="NZ_JAPDDT010000005.1"/>
</dbReference>
<evidence type="ECO:0000259" key="1">
    <source>
        <dbReference type="Pfam" id="PF01728"/>
    </source>
</evidence>
<keyword evidence="3" id="KW-1185">Reference proteome</keyword>
<dbReference type="InterPro" id="IPR002877">
    <property type="entry name" value="RNA_MeTrfase_FtsJ_dom"/>
</dbReference>
<organism evidence="2 3">
    <name type="scientific">Luteolibacter arcticus</name>
    <dbReference type="NCBI Taxonomy" id="1581411"/>
    <lineage>
        <taxon>Bacteria</taxon>
        <taxon>Pseudomonadati</taxon>
        <taxon>Verrucomicrobiota</taxon>
        <taxon>Verrucomicrobiia</taxon>
        <taxon>Verrucomicrobiales</taxon>
        <taxon>Verrucomicrobiaceae</taxon>
        <taxon>Luteolibacter</taxon>
    </lineage>
</organism>
<dbReference type="CDD" id="cd02440">
    <property type="entry name" value="AdoMet_MTases"/>
    <property type="match status" value="1"/>
</dbReference>
<dbReference type="InterPro" id="IPR029063">
    <property type="entry name" value="SAM-dependent_MTases_sf"/>
</dbReference>